<comment type="similarity">
    <text evidence="1">Belongs to the DedA family.</text>
</comment>
<dbReference type="PANTHER" id="PTHR42709:SF9">
    <property type="entry name" value="ALKALINE PHOSPHATASE LIKE PROTEIN"/>
    <property type="match status" value="1"/>
</dbReference>
<keyword evidence="2" id="KW-0812">Transmembrane</keyword>
<dbReference type="InterPro" id="IPR032816">
    <property type="entry name" value="VTT_dom"/>
</dbReference>
<proteinExistence type="inferred from homology"/>
<organism evidence="4 5">
    <name type="scientific">Planococcus glaciei</name>
    <dbReference type="NCBI Taxonomy" id="459472"/>
    <lineage>
        <taxon>Bacteria</taxon>
        <taxon>Bacillati</taxon>
        <taxon>Bacillota</taxon>
        <taxon>Bacilli</taxon>
        <taxon>Bacillales</taxon>
        <taxon>Caryophanaceae</taxon>
        <taxon>Planococcus</taxon>
    </lineage>
</organism>
<feature type="transmembrane region" description="Helical" evidence="2">
    <location>
        <begin position="12"/>
        <end position="32"/>
    </location>
</feature>
<feature type="domain" description="VTT" evidence="3">
    <location>
        <begin position="34"/>
        <end position="155"/>
    </location>
</feature>
<evidence type="ECO:0000313" key="5">
    <source>
        <dbReference type="Proteomes" id="UP000509222"/>
    </source>
</evidence>
<evidence type="ECO:0000259" key="3">
    <source>
        <dbReference type="Pfam" id="PF09335"/>
    </source>
</evidence>
<feature type="transmembrane region" description="Helical" evidence="2">
    <location>
        <begin position="135"/>
        <end position="153"/>
    </location>
</feature>
<protein>
    <submittedName>
        <fullName evidence="4">DedA family protein</fullName>
    </submittedName>
</protein>
<gene>
    <name evidence="4" type="ORF">HF394_18020</name>
</gene>
<feature type="transmembrane region" description="Helical" evidence="2">
    <location>
        <begin position="52"/>
        <end position="73"/>
    </location>
</feature>
<dbReference type="Pfam" id="PF09335">
    <property type="entry name" value="VTT_dom"/>
    <property type="match status" value="1"/>
</dbReference>
<evidence type="ECO:0000256" key="1">
    <source>
        <dbReference type="ARBA" id="ARBA00010792"/>
    </source>
</evidence>
<name>A0A7H8QFR9_9BACL</name>
<dbReference type="GO" id="GO:0005886">
    <property type="term" value="C:plasma membrane"/>
    <property type="evidence" value="ECO:0007669"/>
    <property type="project" value="TreeGrafter"/>
</dbReference>
<dbReference type="RefSeq" id="WP_176295029.1">
    <property type="nucleotide sequence ID" value="NZ_CP051177.1"/>
</dbReference>
<keyword evidence="2" id="KW-0472">Membrane</keyword>
<dbReference type="InterPro" id="IPR051311">
    <property type="entry name" value="DedA_domain"/>
</dbReference>
<dbReference type="EMBL" id="CP051177">
    <property type="protein sequence ID" value="QKX52315.1"/>
    <property type="molecule type" value="Genomic_DNA"/>
</dbReference>
<evidence type="ECO:0000313" key="4">
    <source>
        <dbReference type="EMBL" id="QKX52315.1"/>
    </source>
</evidence>
<reference evidence="5" key="1">
    <citation type="submission" date="2020-06" db="EMBL/GenBank/DDBJ databases">
        <title>Isolation of Planomicrobium glaciei.</title>
        <authorList>
            <person name="Malisova L."/>
            <person name="Safrankova R."/>
            <person name="Jakubu V."/>
            <person name="Spanelova P."/>
        </authorList>
    </citation>
    <scope>NUCLEOTIDE SEQUENCE [LARGE SCALE GENOMIC DNA]</scope>
    <source>
        <strain evidence="5">NRL-ATB46093</strain>
    </source>
</reference>
<accession>A0A7H8QFR9</accession>
<keyword evidence="5" id="KW-1185">Reference proteome</keyword>
<evidence type="ECO:0000256" key="2">
    <source>
        <dbReference type="SAM" id="Phobius"/>
    </source>
</evidence>
<dbReference type="PANTHER" id="PTHR42709">
    <property type="entry name" value="ALKALINE PHOSPHATASE LIKE PROTEIN"/>
    <property type="match status" value="1"/>
</dbReference>
<feature type="transmembrane region" description="Helical" evidence="2">
    <location>
        <begin position="168"/>
        <end position="189"/>
    </location>
</feature>
<dbReference type="AlphaFoldDB" id="A0A7H8QFR9"/>
<keyword evidence="2" id="KW-1133">Transmembrane helix</keyword>
<dbReference type="Proteomes" id="UP000509222">
    <property type="component" value="Chromosome"/>
</dbReference>
<sequence>MDLTFLMELVKEYGYVSMFIFNWLLLFGMPLPNEVAASFSGVLTEVSSFHPVYAFISAYLGLITSNSFAYLIGRVLGKRLINKLNRTRFKGAVSNVTEFLERHGKMAISFSFFLPGVRWAMPYVVGANRYPFGQYMLYAYIAGFVWMFIYFNLGRTFPYAYKSILEHLQVALTVLSVVVVCAVVLRLYLHSRALKK</sequence>